<evidence type="ECO:0000256" key="3">
    <source>
        <dbReference type="ARBA" id="ARBA00023002"/>
    </source>
</evidence>
<dbReference type="PANTHER" id="PTHR43827">
    <property type="entry name" value="2,5-DIKETO-D-GLUCONIC ACID REDUCTASE"/>
    <property type="match status" value="1"/>
</dbReference>
<accession>A0ABP0SNM7</accession>
<dbReference type="Gene3D" id="3.20.20.100">
    <property type="entry name" value="NADP-dependent oxidoreductase domain"/>
    <property type="match status" value="1"/>
</dbReference>
<evidence type="ECO:0000313" key="6">
    <source>
        <dbReference type="EMBL" id="CAK9113851.1"/>
    </source>
</evidence>
<keyword evidence="4" id="KW-0732">Signal</keyword>
<dbReference type="Pfam" id="PF00248">
    <property type="entry name" value="Aldo_ket_red"/>
    <property type="match status" value="2"/>
</dbReference>
<reference evidence="6 7" key="1">
    <citation type="submission" date="2024-02" db="EMBL/GenBank/DDBJ databases">
        <authorList>
            <person name="Chen Y."/>
            <person name="Shah S."/>
            <person name="Dougan E. K."/>
            <person name="Thang M."/>
            <person name="Chan C."/>
        </authorList>
    </citation>
    <scope>NUCLEOTIDE SEQUENCE [LARGE SCALE GENOMIC DNA]</scope>
</reference>
<gene>
    <name evidence="6" type="ORF">CCMP2556_LOCUS52670</name>
</gene>
<feature type="domain" description="NADP-dependent oxidoreductase" evidence="5">
    <location>
        <begin position="79"/>
        <end position="308"/>
    </location>
</feature>
<keyword evidence="3" id="KW-0560">Oxidoreductase</keyword>
<name>A0ABP0SNM7_9DINO</name>
<dbReference type="InterPro" id="IPR023210">
    <property type="entry name" value="NADP_OxRdtase_dom"/>
</dbReference>
<evidence type="ECO:0000256" key="1">
    <source>
        <dbReference type="ARBA" id="ARBA00007905"/>
    </source>
</evidence>
<dbReference type="PRINTS" id="PR00069">
    <property type="entry name" value="ALDKETRDTASE"/>
</dbReference>
<keyword evidence="2" id="KW-0521">NADP</keyword>
<feature type="signal peptide" evidence="4">
    <location>
        <begin position="1"/>
        <end position="23"/>
    </location>
</feature>
<dbReference type="InterPro" id="IPR020471">
    <property type="entry name" value="AKR"/>
</dbReference>
<dbReference type="InterPro" id="IPR036812">
    <property type="entry name" value="NAD(P)_OxRdtase_dom_sf"/>
</dbReference>
<feature type="chain" id="PRO_5047278532" description="NADP-dependent oxidoreductase domain-containing protein" evidence="4">
    <location>
        <begin position="24"/>
        <end position="410"/>
    </location>
</feature>
<evidence type="ECO:0000256" key="2">
    <source>
        <dbReference type="ARBA" id="ARBA00022857"/>
    </source>
</evidence>
<dbReference type="SUPFAM" id="SSF51430">
    <property type="entry name" value="NAD(P)-linked oxidoreductase"/>
    <property type="match status" value="1"/>
</dbReference>
<dbReference type="CDD" id="cd19071">
    <property type="entry name" value="AKR_AKR1-5-like"/>
    <property type="match status" value="1"/>
</dbReference>
<comment type="similarity">
    <text evidence="1">Belongs to the aldo/keto reductase family.</text>
</comment>
<evidence type="ECO:0000259" key="5">
    <source>
        <dbReference type="Pfam" id="PF00248"/>
    </source>
</evidence>
<dbReference type="Proteomes" id="UP001642484">
    <property type="component" value="Unassembled WGS sequence"/>
</dbReference>
<dbReference type="PANTHER" id="PTHR43827:SF3">
    <property type="entry name" value="NADP-DEPENDENT OXIDOREDUCTASE DOMAIN-CONTAINING PROTEIN"/>
    <property type="match status" value="1"/>
</dbReference>
<sequence length="410" mass="46730">MDAMWPRWLLTILALWTFPQVAALPELAMVGLGTAGIKKAMLICNWEGGGRFASDRFTPISLAFVLDAFERQRAIKAVKACQEVSTMVEAIQMGYRTLDTALIYQNHAMVRQAMEESHVPREEIFLTSKVSFFPSSLELPKEHQSTFGMTESPLPPELTFHPFNVKGKEIEGIELSLQELGVEYLDLCLIHAPSTSALELWASFLPHLYGYWPKMPSWTEPLVLGATQALTAQEVEARKREAYQQRKRSWLNMEEAKRRGFCRHIGVSNYPVQFMQEIEEYQTEPIYNEQQELHPLAQFRDVQEYTKKAKIFLTGFGTGVVADTPAAEQIARRIGRSPGQVLLRWAVQHQVHVTPKSNQLARLRENLEVLDFELSDADMATLDALDASKVFYWNTSILVPKADRKLRDDL</sequence>
<keyword evidence="7" id="KW-1185">Reference proteome</keyword>
<dbReference type="InterPro" id="IPR018170">
    <property type="entry name" value="Aldo/ket_reductase_CS"/>
</dbReference>
<feature type="domain" description="NADP-dependent oxidoreductase" evidence="5">
    <location>
        <begin position="324"/>
        <end position="386"/>
    </location>
</feature>
<evidence type="ECO:0000313" key="7">
    <source>
        <dbReference type="Proteomes" id="UP001642484"/>
    </source>
</evidence>
<proteinExistence type="inferred from homology"/>
<dbReference type="EMBL" id="CAXAMN010027916">
    <property type="protein sequence ID" value="CAK9113851.1"/>
    <property type="molecule type" value="Genomic_DNA"/>
</dbReference>
<protein>
    <recommendedName>
        <fullName evidence="5">NADP-dependent oxidoreductase domain-containing protein</fullName>
    </recommendedName>
</protein>
<dbReference type="PROSITE" id="PS00062">
    <property type="entry name" value="ALDOKETO_REDUCTASE_2"/>
    <property type="match status" value="1"/>
</dbReference>
<comment type="caution">
    <text evidence="6">The sequence shown here is derived from an EMBL/GenBank/DDBJ whole genome shotgun (WGS) entry which is preliminary data.</text>
</comment>
<evidence type="ECO:0000256" key="4">
    <source>
        <dbReference type="SAM" id="SignalP"/>
    </source>
</evidence>
<organism evidence="6 7">
    <name type="scientific">Durusdinium trenchii</name>
    <dbReference type="NCBI Taxonomy" id="1381693"/>
    <lineage>
        <taxon>Eukaryota</taxon>
        <taxon>Sar</taxon>
        <taxon>Alveolata</taxon>
        <taxon>Dinophyceae</taxon>
        <taxon>Suessiales</taxon>
        <taxon>Symbiodiniaceae</taxon>
        <taxon>Durusdinium</taxon>
    </lineage>
</organism>